<accession>A0A2G8RV14</accession>
<reference evidence="1 2" key="1">
    <citation type="journal article" date="2015" name="Sci. Rep.">
        <title>Chromosome-level genome map provides insights into diverse defense mechanisms in the medicinal fungus Ganoderma sinense.</title>
        <authorList>
            <person name="Zhu Y."/>
            <person name="Xu J."/>
            <person name="Sun C."/>
            <person name="Zhou S."/>
            <person name="Xu H."/>
            <person name="Nelson D.R."/>
            <person name="Qian J."/>
            <person name="Song J."/>
            <person name="Luo H."/>
            <person name="Xiang L."/>
            <person name="Li Y."/>
            <person name="Xu Z."/>
            <person name="Ji A."/>
            <person name="Wang L."/>
            <person name="Lu S."/>
            <person name="Hayward A."/>
            <person name="Sun W."/>
            <person name="Li X."/>
            <person name="Schwartz D.C."/>
            <person name="Wang Y."/>
            <person name="Chen S."/>
        </authorList>
    </citation>
    <scope>NUCLEOTIDE SEQUENCE [LARGE SCALE GENOMIC DNA]</scope>
    <source>
        <strain evidence="1 2">ZZ0214-1</strain>
    </source>
</reference>
<sequence length="139" mass="15359">MPPLRKIVKFEVLQIETGGQELYELVQINRLLEIARLQRQLAETSIERWVNSLKMVHGLADLLVLLGSAPLAHLEIISRDSDVRAHMWARVFRGFPSLVSLAASADGALFDGLHEASLTGPAEGPVACQGLMRIRISDH</sequence>
<protein>
    <submittedName>
        <fullName evidence="1">Uncharacterized protein</fullName>
    </submittedName>
</protein>
<proteinExistence type="predicted"/>
<dbReference type="Proteomes" id="UP000230002">
    <property type="component" value="Unassembled WGS sequence"/>
</dbReference>
<organism evidence="1 2">
    <name type="scientific">Ganoderma sinense ZZ0214-1</name>
    <dbReference type="NCBI Taxonomy" id="1077348"/>
    <lineage>
        <taxon>Eukaryota</taxon>
        <taxon>Fungi</taxon>
        <taxon>Dikarya</taxon>
        <taxon>Basidiomycota</taxon>
        <taxon>Agaricomycotina</taxon>
        <taxon>Agaricomycetes</taxon>
        <taxon>Polyporales</taxon>
        <taxon>Polyporaceae</taxon>
        <taxon>Ganoderma</taxon>
    </lineage>
</organism>
<evidence type="ECO:0000313" key="1">
    <source>
        <dbReference type="EMBL" id="PIL25351.1"/>
    </source>
</evidence>
<dbReference type="EMBL" id="AYKW01000056">
    <property type="protein sequence ID" value="PIL25351.1"/>
    <property type="molecule type" value="Genomic_DNA"/>
</dbReference>
<keyword evidence="2" id="KW-1185">Reference proteome</keyword>
<dbReference type="AlphaFoldDB" id="A0A2G8RV14"/>
<evidence type="ECO:0000313" key="2">
    <source>
        <dbReference type="Proteomes" id="UP000230002"/>
    </source>
</evidence>
<comment type="caution">
    <text evidence="1">The sequence shown here is derived from an EMBL/GenBank/DDBJ whole genome shotgun (WGS) entry which is preliminary data.</text>
</comment>
<name>A0A2G8RV14_9APHY</name>
<gene>
    <name evidence="1" type="ORF">GSI_13240</name>
</gene>